<proteinExistence type="predicted"/>
<feature type="transmembrane region" description="Helical" evidence="1">
    <location>
        <begin position="286"/>
        <end position="307"/>
    </location>
</feature>
<keyword evidence="1" id="KW-0812">Transmembrane</keyword>
<feature type="transmembrane region" description="Helical" evidence="1">
    <location>
        <begin position="384"/>
        <end position="402"/>
    </location>
</feature>
<organism evidence="2 3">
    <name type="scientific">Symbiobacterium terraclitae</name>
    <dbReference type="NCBI Taxonomy" id="557451"/>
    <lineage>
        <taxon>Bacteria</taxon>
        <taxon>Bacillati</taxon>
        <taxon>Bacillota</taxon>
        <taxon>Clostridia</taxon>
        <taxon>Eubacteriales</taxon>
        <taxon>Symbiobacteriaceae</taxon>
        <taxon>Symbiobacterium</taxon>
    </lineage>
</organism>
<feature type="transmembrane region" description="Helical" evidence="1">
    <location>
        <begin position="6"/>
        <end position="27"/>
    </location>
</feature>
<evidence type="ECO:0000313" key="2">
    <source>
        <dbReference type="EMBL" id="MBP2019590.1"/>
    </source>
</evidence>
<dbReference type="EMBL" id="JAGGLG010000031">
    <property type="protein sequence ID" value="MBP2019590.1"/>
    <property type="molecule type" value="Genomic_DNA"/>
</dbReference>
<dbReference type="Proteomes" id="UP001519289">
    <property type="component" value="Unassembled WGS sequence"/>
</dbReference>
<feature type="transmembrane region" description="Helical" evidence="1">
    <location>
        <begin position="359"/>
        <end position="377"/>
    </location>
</feature>
<reference evidence="2 3" key="1">
    <citation type="submission" date="2021-03" db="EMBL/GenBank/DDBJ databases">
        <title>Genomic Encyclopedia of Type Strains, Phase IV (KMG-IV): sequencing the most valuable type-strain genomes for metagenomic binning, comparative biology and taxonomic classification.</title>
        <authorList>
            <person name="Goeker M."/>
        </authorList>
    </citation>
    <scope>NUCLEOTIDE SEQUENCE [LARGE SCALE GENOMIC DNA]</scope>
    <source>
        <strain evidence="2 3">DSM 27138</strain>
    </source>
</reference>
<feature type="transmembrane region" description="Helical" evidence="1">
    <location>
        <begin position="34"/>
        <end position="54"/>
    </location>
</feature>
<sequence length="488" mass="52560">MDNTGRMAPAAVGLALLLGILGNLLIIHSDGMGLGPALWVAALVAGTMGLARWTLGRDGLQGEGRWLLIGAVIFAAGLVWRASVFLHFLDILAIGLCLGLAALTLRGGSLSRAGVLSYPLGLALSAVLHAIGPFLLLFNDVQWRELPRSGWSRHAGAVLRGLLIAVPLLVVFGGLFAAADAVFAELVGRVFTFDGEALFEHIFGTAFFSALAAGFLRTGLIRDPEELPRMGSRGGISLGAVETGVVLGLLNLLFLAFVLVQVRYLFGGAELVLASAHLTYAEYARSGFFELVQVTVLVLPVLLALHWALPVENEAAHRLYRWLGVPLVGLLFVIMASAMQRMRLYVVEYGLTELRLYTTAFMLWMALLFIWFLATVMRGQRDRFAVGALTGGLAVLLVLHAVNPGALIARTNVALAQRTGRFDAAYAASLGPDAVPVLVGALDTLPEAARQELVRELALRYDQPSSDWRAWNWGRARAYRLLSSLEAE</sequence>
<feature type="transmembrane region" description="Helical" evidence="1">
    <location>
        <begin position="66"/>
        <end position="84"/>
    </location>
</feature>
<keyword evidence="1" id="KW-1133">Transmembrane helix</keyword>
<keyword evidence="1" id="KW-0472">Membrane</keyword>
<feature type="transmembrane region" description="Helical" evidence="1">
    <location>
        <begin position="236"/>
        <end position="266"/>
    </location>
</feature>
<gene>
    <name evidence="2" type="ORF">J2Z79_003032</name>
</gene>
<feature type="transmembrane region" description="Helical" evidence="1">
    <location>
        <begin position="319"/>
        <end position="339"/>
    </location>
</feature>
<feature type="transmembrane region" description="Helical" evidence="1">
    <location>
        <begin position="198"/>
        <end position="216"/>
    </location>
</feature>
<evidence type="ECO:0000313" key="3">
    <source>
        <dbReference type="Proteomes" id="UP001519289"/>
    </source>
</evidence>
<comment type="caution">
    <text evidence="2">The sequence shown here is derived from an EMBL/GenBank/DDBJ whole genome shotgun (WGS) entry which is preliminary data.</text>
</comment>
<evidence type="ECO:0008006" key="4">
    <source>
        <dbReference type="Google" id="ProtNLM"/>
    </source>
</evidence>
<keyword evidence="3" id="KW-1185">Reference proteome</keyword>
<evidence type="ECO:0000256" key="1">
    <source>
        <dbReference type="SAM" id="Phobius"/>
    </source>
</evidence>
<name>A0ABS4JX81_9FIRM</name>
<dbReference type="Pfam" id="PF13687">
    <property type="entry name" value="DUF4153"/>
    <property type="match status" value="1"/>
</dbReference>
<feature type="transmembrane region" description="Helical" evidence="1">
    <location>
        <begin position="91"/>
        <end position="109"/>
    </location>
</feature>
<accession>A0ABS4JX81</accession>
<dbReference type="InterPro" id="IPR025291">
    <property type="entry name" value="DUF4153"/>
</dbReference>
<feature type="transmembrane region" description="Helical" evidence="1">
    <location>
        <begin position="158"/>
        <end position="178"/>
    </location>
</feature>
<dbReference type="RefSeq" id="WP_209467696.1">
    <property type="nucleotide sequence ID" value="NZ_JAGGLG010000031.1"/>
</dbReference>
<feature type="transmembrane region" description="Helical" evidence="1">
    <location>
        <begin position="115"/>
        <end position="138"/>
    </location>
</feature>
<protein>
    <recommendedName>
        <fullName evidence="4">DUF4173 domain-containing protein</fullName>
    </recommendedName>
</protein>